<gene>
    <name evidence="2" type="ORF">ACFFK0_02325</name>
</gene>
<dbReference type="InterPro" id="IPR013154">
    <property type="entry name" value="ADH-like_N"/>
</dbReference>
<dbReference type="InterPro" id="IPR011032">
    <property type="entry name" value="GroES-like_sf"/>
</dbReference>
<reference evidence="2 3" key="1">
    <citation type="submission" date="2024-09" db="EMBL/GenBank/DDBJ databases">
        <authorList>
            <person name="Sun Q."/>
            <person name="Mori K."/>
        </authorList>
    </citation>
    <scope>NUCLEOTIDE SEQUENCE [LARGE SCALE GENOMIC DNA]</scope>
    <source>
        <strain evidence="2 3">CCM 7759</strain>
    </source>
</reference>
<dbReference type="InterPro" id="IPR036291">
    <property type="entry name" value="NAD(P)-bd_dom_sf"/>
</dbReference>
<proteinExistence type="predicted"/>
<dbReference type="Gene3D" id="3.40.50.720">
    <property type="entry name" value="NAD(P)-binding Rossmann-like Domain"/>
    <property type="match status" value="1"/>
</dbReference>
<organism evidence="2 3">
    <name type="scientific">Paenibacillus chartarius</name>
    <dbReference type="NCBI Taxonomy" id="747481"/>
    <lineage>
        <taxon>Bacteria</taxon>
        <taxon>Bacillati</taxon>
        <taxon>Bacillota</taxon>
        <taxon>Bacilli</taxon>
        <taxon>Bacillales</taxon>
        <taxon>Paenibacillaceae</taxon>
        <taxon>Paenibacillus</taxon>
    </lineage>
</organism>
<protein>
    <submittedName>
        <fullName evidence="2">Zinc-dependent alcohol dehydrogenase family protein</fullName>
    </submittedName>
</protein>
<accession>A0ABV6DF85</accession>
<keyword evidence="3" id="KW-1185">Reference proteome</keyword>
<dbReference type="Pfam" id="PF13602">
    <property type="entry name" value="ADH_zinc_N_2"/>
    <property type="match status" value="1"/>
</dbReference>
<dbReference type="EMBL" id="JBHLWN010000014">
    <property type="protein sequence ID" value="MFC0211295.1"/>
    <property type="molecule type" value="Genomic_DNA"/>
</dbReference>
<dbReference type="PROSITE" id="PS01162">
    <property type="entry name" value="QOR_ZETA_CRYSTAL"/>
    <property type="match status" value="1"/>
</dbReference>
<dbReference type="Gene3D" id="3.90.180.10">
    <property type="entry name" value="Medium-chain alcohol dehydrogenases, catalytic domain"/>
    <property type="match status" value="1"/>
</dbReference>
<dbReference type="Pfam" id="PF08240">
    <property type="entry name" value="ADH_N"/>
    <property type="match status" value="1"/>
</dbReference>
<evidence type="ECO:0000259" key="1">
    <source>
        <dbReference type="SMART" id="SM00829"/>
    </source>
</evidence>
<name>A0ABV6DF85_9BACL</name>
<dbReference type="PANTHER" id="PTHR43677">
    <property type="entry name" value="SHORT-CHAIN DEHYDROGENASE/REDUCTASE"/>
    <property type="match status" value="1"/>
</dbReference>
<dbReference type="RefSeq" id="WP_377468355.1">
    <property type="nucleotide sequence ID" value="NZ_JBHLWN010000014.1"/>
</dbReference>
<evidence type="ECO:0000313" key="2">
    <source>
        <dbReference type="EMBL" id="MFC0211295.1"/>
    </source>
</evidence>
<dbReference type="SUPFAM" id="SSF50129">
    <property type="entry name" value="GroES-like"/>
    <property type="match status" value="1"/>
</dbReference>
<comment type="caution">
    <text evidence="2">The sequence shown here is derived from an EMBL/GenBank/DDBJ whole genome shotgun (WGS) entry which is preliminary data.</text>
</comment>
<sequence>MKAMLLERFGEPEESFRLGEVPRPQAGPGEIVIRVEATSVNPIDCRLRRGLHPQLAPPLPAVLHGDAAGVVAEVGDGVTDLRVGDAVYALIGQGALAEYAVLDARLAARIPGTCSMAEAAALPVVGLTAWYGLIERARLRPGQRALIHAAAGGVGHIALQLARWAGAVVAATASTPEKLAIARQLGAHAAIDYRSQSVESYVRELTDGLGFDVVFDTVGKDNLDRSLEAARPFGQVVTASARSTHDLTPLHSKSLTLHGIFTLLQVRLGVGLEQHGAALARIAELVDAGHVRPLLDERRFTFEQVAEAHRHAESGQAVGKITLTNPWM</sequence>
<dbReference type="SUPFAM" id="SSF51735">
    <property type="entry name" value="NAD(P)-binding Rossmann-fold domains"/>
    <property type="match status" value="1"/>
</dbReference>
<feature type="domain" description="Enoyl reductase (ER)" evidence="1">
    <location>
        <begin position="14"/>
        <end position="323"/>
    </location>
</feature>
<dbReference type="InterPro" id="IPR020843">
    <property type="entry name" value="ER"/>
</dbReference>
<dbReference type="InterPro" id="IPR002364">
    <property type="entry name" value="Quin_OxRdtase/zeta-crystal_CS"/>
</dbReference>
<dbReference type="Proteomes" id="UP001589776">
    <property type="component" value="Unassembled WGS sequence"/>
</dbReference>
<dbReference type="CDD" id="cd08272">
    <property type="entry name" value="MDR6"/>
    <property type="match status" value="1"/>
</dbReference>
<dbReference type="SMART" id="SM00829">
    <property type="entry name" value="PKS_ER"/>
    <property type="match status" value="1"/>
</dbReference>
<evidence type="ECO:0000313" key="3">
    <source>
        <dbReference type="Proteomes" id="UP001589776"/>
    </source>
</evidence>
<dbReference type="PANTHER" id="PTHR43677:SF4">
    <property type="entry name" value="QUINONE OXIDOREDUCTASE-LIKE PROTEIN 2"/>
    <property type="match status" value="1"/>
</dbReference>
<dbReference type="InterPro" id="IPR051397">
    <property type="entry name" value="Zn-ADH-like_protein"/>
</dbReference>